<dbReference type="STRING" id="564608.C1MW58"/>
<dbReference type="OrthoDB" id="1621991at2759"/>
<dbReference type="KEGG" id="mpp:MICPUCDRAFT_59635"/>
<dbReference type="SUPFAM" id="SSF55724">
    <property type="entry name" value="Mog1p/PsbP-like"/>
    <property type="match status" value="1"/>
</dbReference>
<feature type="region of interest" description="Disordered" evidence="1">
    <location>
        <begin position="307"/>
        <end position="333"/>
    </location>
</feature>
<protein>
    <submittedName>
        <fullName evidence="2">Predicted protein</fullName>
    </submittedName>
</protein>
<feature type="compositionally biased region" description="Low complexity" evidence="1">
    <location>
        <begin position="1"/>
        <end position="22"/>
    </location>
</feature>
<feature type="region of interest" description="Disordered" evidence="1">
    <location>
        <begin position="94"/>
        <end position="125"/>
    </location>
</feature>
<dbReference type="PANTHER" id="PTHR37764">
    <property type="entry name" value="KETOSE/ALDOSE ISOMERASE, PUTATIVE (MOG1/PSBP/DUF1795-LIKE PHOTOSYSTEM II REACTION CENTER PSBP FAMILY PROTEIN)-RELATED"/>
    <property type="match status" value="1"/>
</dbReference>
<dbReference type="OMA" id="CEPNCRD"/>
<evidence type="ECO:0000256" key="1">
    <source>
        <dbReference type="SAM" id="MobiDB-lite"/>
    </source>
</evidence>
<name>C1MW58_MICPC</name>
<dbReference type="RefSeq" id="XP_003059866.1">
    <property type="nucleotide sequence ID" value="XM_003059820.1"/>
</dbReference>
<dbReference type="GeneID" id="9685597"/>
<dbReference type="Proteomes" id="UP000001876">
    <property type="component" value="Unassembled WGS sequence"/>
</dbReference>
<dbReference type="EMBL" id="GG663741">
    <property type="protein sequence ID" value="EEH55818.1"/>
    <property type="molecule type" value="Genomic_DNA"/>
</dbReference>
<feature type="region of interest" description="Disordered" evidence="1">
    <location>
        <begin position="1"/>
        <end position="65"/>
    </location>
</feature>
<proteinExistence type="predicted"/>
<dbReference type="InterPro" id="IPR016123">
    <property type="entry name" value="Mog1/PsbP_a/b/a-sand"/>
</dbReference>
<organism evidence="3">
    <name type="scientific">Micromonas pusilla (strain CCMP1545)</name>
    <name type="common">Picoplanktonic green alga</name>
    <dbReference type="NCBI Taxonomy" id="564608"/>
    <lineage>
        <taxon>Eukaryota</taxon>
        <taxon>Viridiplantae</taxon>
        <taxon>Chlorophyta</taxon>
        <taxon>Mamiellophyceae</taxon>
        <taxon>Mamiellales</taxon>
        <taxon>Mamiellaceae</taxon>
        <taxon>Micromonas</taxon>
    </lineage>
</organism>
<keyword evidence="3" id="KW-1185">Reference proteome</keyword>
<evidence type="ECO:0000313" key="2">
    <source>
        <dbReference type="EMBL" id="EEH55818.1"/>
    </source>
</evidence>
<dbReference type="PANTHER" id="PTHR37764:SF1">
    <property type="entry name" value="KETOSE_ALDOSE ISOMERASE, PUTATIVE (MOG1_PSBP_DUF1795-LIKE PHOTOSYSTEM II REACTION CENTER PSBP FAMILY PROTEIN)-RELATED"/>
    <property type="match status" value="1"/>
</dbReference>
<reference evidence="2 3" key="1">
    <citation type="journal article" date="2009" name="Science">
        <title>Green evolution and dynamic adaptations revealed by genomes of the marine picoeukaryotes Micromonas.</title>
        <authorList>
            <person name="Worden A.Z."/>
            <person name="Lee J.H."/>
            <person name="Mock T."/>
            <person name="Rouze P."/>
            <person name="Simmons M.P."/>
            <person name="Aerts A.L."/>
            <person name="Allen A.E."/>
            <person name="Cuvelier M.L."/>
            <person name="Derelle E."/>
            <person name="Everett M.V."/>
            <person name="Foulon E."/>
            <person name="Grimwood J."/>
            <person name="Gundlach H."/>
            <person name="Henrissat B."/>
            <person name="Napoli C."/>
            <person name="McDonald S.M."/>
            <person name="Parker M.S."/>
            <person name="Rombauts S."/>
            <person name="Salamov A."/>
            <person name="Von Dassow P."/>
            <person name="Badger J.H."/>
            <person name="Coutinho P.M."/>
            <person name="Demir E."/>
            <person name="Dubchak I."/>
            <person name="Gentemann C."/>
            <person name="Eikrem W."/>
            <person name="Gready J.E."/>
            <person name="John U."/>
            <person name="Lanier W."/>
            <person name="Lindquist E.A."/>
            <person name="Lucas S."/>
            <person name="Mayer K.F."/>
            <person name="Moreau H."/>
            <person name="Not F."/>
            <person name="Otillar R."/>
            <person name="Panaud O."/>
            <person name="Pangilinan J."/>
            <person name="Paulsen I."/>
            <person name="Piegu B."/>
            <person name="Poliakov A."/>
            <person name="Robbens S."/>
            <person name="Schmutz J."/>
            <person name="Toulza E."/>
            <person name="Wyss T."/>
            <person name="Zelensky A."/>
            <person name="Zhou K."/>
            <person name="Armbrust E.V."/>
            <person name="Bhattacharya D."/>
            <person name="Goodenough U.W."/>
            <person name="Van de Peer Y."/>
            <person name="Grigoriev I.V."/>
        </authorList>
    </citation>
    <scope>NUCLEOTIDE SEQUENCE [LARGE SCALE GENOMIC DNA]</scope>
    <source>
        <strain evidence="2 3">CCMP1545</strain>
    </source>
</reference>
<dbReference type="Gene3D" id="3.40.1000.10">
    <property type="entry name" value="Mog1/PsbP, alpha/beta/alpha sandwich"/>
    <property type="match status" value="1"/>
</dbReference>
<dbReference type="GO" id="GO:0009507">
    <property type="term" value="C:chloroplast"/>
    <property type="evidence" value="ECO:0007669"/>
    <property type="project" value="TreeGrafter"/>
</dbReference>
<accession>C1MW58</accession>
<sequence>MRAAIAPAAPAARVRASSSASARPRDRPPSIAAATRRHRHRVVRASARDADADAAPSPPSSSRREALVSAITLALATTTRAFPARADDDAFAADASTSIEEDPIAPADADPPKRPAASSAAPPVRYKGDNWSVVVPGAYARKATEKPRRIYEQRIADCEPNCRDLQAKRTDETPLVARFGSDDGGEDVSVSVRGANTLKLTFLQIKDVREFGEAREAAPLFIPPGAKLLDASARIETSPSGVEKGYYTYDFEYGEGRVLLTAAVELGNVYLLGATAGGAEAWSRAESGFRRAAKSFKVGAEDNLNKERAGAGAGAGDENGAIELPGGTRAPGEDLNCRGPLPIFCSVEPSS</sequence>
<evidence type="ECO:0000313" key="3">
    <source>
        <dbReference type="Proteomes" id="UP000001876"/>
    </source>
</evidence>
<feature type="compositionally biased region" description="Low complexity" evidence="1">
    <location>
        <begin position="94"/>
        <end position="108"/>
    </location>
</feature>
<dbReference type="AlphaFoldDB" id="C1MW58"/>
<gene>
    <name evidence="2" type="ORF">MICPUCDRAFT_59635</name>
</gene>
<dbReference type="eggNOG" id="KOG4599">
    <property type="taxonomic scope" value="Eukaryota"/>
</dbReference>